<keyword evidence="4" id="KW-1185">Reference proteome</keyword>
<evidence type="ECO:0000313" key="4">
    <source>
        <dbReference type="Proteomes" id="UP001642409"/>
    </source>
</evidence>
<dbReference type="EMBL" id="CATOUU010001124">
    <property type="protein sequence ID" value="CAI9973545.1"/>
    <property type="molecule type" value="Genomic_DNA"/>
</dbReference>
<feature type="coiled-coil region" evidence="1">
    <location>
        <begin position="15"/>
        <end position="99"/>
    </location>
</feature>
<proteinExistence type="predicted"/>
<evidence type="ECO:0000256" key="1">
    <source>
        <dbReference type="SAM" id="Coils"/>
    </source>
</evidence>
<evidence type="ECO:0000313" key="3">
    <source>
        <dbReference type="EMBL" id="CAL6078780.1"/>
    </source>
</evidence>
<reference evidence="2" key="1">
    <citation type="submission" date="2023-06" db="EMBL/GenBank/DDBJ databases">
        <authorList>
            <person name="Kurt Z."/>
        </authorList>
    </citation>
    <scope>NUCLEOTIDE SEQUENCE</scope>
</reference>
<name>A0AA86RA25_9EUKA</name>
<organism evidence="2">
    <name type="scientific">Hexamita inflata</name>
    <dbReference type="NCBI Taxonomy" id="28002"/>
    <lineage>
        <taxon>Eukaryota</taxon>
        <taxon>Metamonada</taxon>
        <taxon>Diplomonadida</taxon>
        <taxon>Hexamitidae</taxon>
        <taxon>Hexamitinae</taxon>
        <taxon>Hexamita</taxon>
    </lineage>
</organism>
<dbReference type="EMBL" id="CAXDID020000336">
    <property type="protein sequence ID" value="CAL6078780.1"/>
    <property type="molecule type" value="Genomic_DNA"/>
</dbReference>
<keyword evidence="1" id="KW-0175">Coiled coil</keyword>
<comment type="caution">
    <text evidence="2">The sequence shown here is derived from an EMBL/GenBank/DDBJ whole genome shotgun (WGS) entry which is preliminary data.</text>
</comment>
<sequence>MNTPTIPKSPADLQLTILHKKLEQTTNENARLNSQLKQEREEADALRKENSELYEQFQAQITALPSVSAEELEALKQQNASFEAQLQEQTAKTKKIEEQVQIKMEFEAKIMQILGITDKGQIMDKIQLISKQNALLQQLVPKKEEMERIWAVQTQLGKLIQVKEKPTEHDRAKFIQTLRKELKTCYRIDCATEEEVIIEAQKKGTDQFWKNMDIEMTNSRKYFDRIVNAAKGESK</sequence>
<accession>A0AA86RA25</accession>
<dbReference type="AlphaFoldDB" id="A0AA86RA25"/>
<reference evidence="3 4" key="2">
    <citation type="submission" date="2024-07" db="EMBL/GenBank/DDBJ databases">
        <authorList>
            <person name="Akdeniz Z."/>
        </authorList>
    </citation>
    <scope>NUCLEOTIDE SEQUENCE [LARGE SCALE GENOMIC DNA]</scope>
</reference>
<protein>
    <submittedName>
        <fullName evidence="3">Hypothetical_protein</fullName>
    </submittedName>
</protein>
<dbReference type="Proteomes" id="UP001642409">
    <property type="component" value="Unassembled WGS sequence"/>
</dbReference>
<evidence type="ECO:0000313" key="2">
    <source>
        <dbReference type="EMBL" id="CAI9973545.1"/>
    </source>
</evidence>
<gene>
    <name evidence="3" type="ORF">HINF_LOCUS59069</name>
    <name evidence="2" type="ORF">HINF_LOCUS61190</name>
</gene>